<evidence type="ECO:0000256" key="12">
    <source>
        <dbReference type="ARBA" id="ARBA00049954"/>
    </source>
</evidence>
<evidence type="ECO:0000256" key="6">
    <source>
        <dbReference type="ARBA" id="ARBA00022679"/>
    </source>
</evidence>
<evidence type="ECO:0000256" key="9">
    <source>
        <dbReference type="ARBA" id="ARBA00022777"/>
    </source>
</evidence>
<dbReference type="AlphaFoldDB" id="A0A2B0LN50"/>
<dbReference type="NCBIfam" id="TIGR00191">
    <property type="entry name" value="thrB"/>
    <property type="match status" value="1"/>
</dbReference>
<evidence type="ECO:0000256" key="7">
    <source>
        <dbReference type="ARBA" id="ARBA00022697"/>
    </source>
</evidence>
<keyword evidence="6 13" id="KW-0808">Transferase</keyword>
<dbReference type="Pfam" id="PF00288">
    <property type="entry name" value="GHMP_kinases_N"/>
    <property type="match status" value="1"/>
</dbReference>
<comment type="catalytic activity">
    <reaction evidence="11 13">
        <text>L-homoserine + ATP = O-phospho-L-homoserine + ADP + H(+)</text>
        <dbReference type="Rhea" id="RHEA:13985"/>
        <dbReference type="ChEBI" id="CHEBI:15378"/>
        <dbReference type="ChEBI" id="CHEBI:30616"/>
        <dbReference type="ChEBI" id="CHEBI:57476"/>
        <dbReference type="ChEBI" id="CHEBI:57590"/>
        <dbReference type="ChEBI" id="CHEBI:456216"/>
        <dbReference type="EC" id="2.7.1.39"/>
    </reaction>
</comment>
<comment type="similarity">
    <text evidence="2 13">Belongs to the GHMP kinase family. Homoserine kinase subfamily.</text>
</comment>
<evidence type="ECO:0000256" key="5">
    <source>
        <dbReference type="ARBA" id="ARBA00022605"/>
    </source>
</evidence>
<feature type="domain" description="GHMP kinase C-terminal" evidence="15">
    <location>
        <begin position="196"/>
        <end position="273"/>
    </location>
</feature>
<evidence type="ECO:0000313" key="16">
    <source>
        <dbReference type="EMBL" id="PFK35378.1"/>
    </source>
</evidence>
<evidence type="ECO:0000256" key="3">
    <source>
        <dbReference type="ARBA" id="ARBA00012078"/>
    </source>
</evidence>
<organism evidence="16 17">
    <name type="scientific">Bacillus cereus</name>
    <dbReference type="NCBI Taxonomy" id="1396"/>
    <lineage>
        <taxon>Bacteria</taxon>
        <taxon>Bacillati</taxon>
        <taxon>Bacillota</taxon>
        <taxon>Bacilli</taxon>
        <taxon>Bacillales</taxon>
        <taxon>Bacillaceae</taxon>
        <taxon>Bacillus</taxon>
        <taxon>Bacillus cereus group</taxon>
    </lineage>
</organism>
<dbReference type="SUPFAM" id="SSF54211">
    <property type="entry name" value="Ribosomal protein S5 domain 2-like"/>
    <property type="match status" value="1"/>
</dbReference>
<dbReference type="Pfam" id="PF08544">
    <property type="entry name" value="GHMP_kinases_C"/>
    <property type="match status" value="1"/>
</dbReference>
<dbReference type="InterPro" id="IPR013750">
    <property type="entry name" value="GHMP_kinase_C_dom"/>
</dbReference>
<dbReference type="PANTHER" id="PTHR20861">
    <property type="entry name" value="HOMOSERINE/4-DIPHOSPHOCYTIDYL-2-C-METHYL-D-ERYTHRITOL KINASE"/>
    <property type="match status" value="1"/>
</dbReference>
<evidence type="ECO:0000256" key="13">
    <source>
        <dbReference type="HAMAP-Rule" id="MF_00384"/>
    </source>
</evidence>
<keyword evidence="13" id="KW-0963">Cytoplasm</keyword>
<keyword evidence="8 13" id="KW-0547">Nucleotide-binding</keyword>
<dbReference type="PIRSF" id="PIRSF000676">
    <property type="entry name" value="Homoser_kin"/>
    <property type="match status" value="1"/>
</dbReference>
<protein>
    <recommendedName>
        <fullName evidence="4 13">Homoserine kinase</fullName>
        <shortName evidence="13">HK</shortName>
        <shortName evidence="13">HSK</shortName>
        <ecNumber evidence="3 13">2.7.1.39</ecNumber>
    </recommendedName>
</protein>
<comment type="function">
    <text evidence="12 13">Catalyzes the ATP-dependent phosphorylation of L-homoserine to L-homoserine phosphate.</text>
</comment>
<gene>
    <name evidence="13" type="primary">thrB</name>
    <name evidence="16" type="ORF">COI93_16840</name>
</gene>
<dbReference type="SUPFAM" id="SSF55060">
    <property type="entry name" value="GHMP Kinase, C-terminal domain"/>
    <property type="match status" value="1"/>
</dbReference>
<proteinExistence type="inferred from homology"/>
<dbReference type="Gene3D" id="3.30.230.10">
    <property type="match status" value="1"/>
</dbReference>
<keyword evidence="7 13" id="KW-0791">Threonine biosynthesis</keyword>
<dbReference type="EMBL" id="NUWN01000065">
    <property type="protein sequence ID" value="PFK35378.1"/>
    <property type="molecule type" value="Genomic_DNA"/>
</dbReference>
<dbReference type="GO" id="GO:0004413">
    <property type="term" value="F:homoserine kinase activity"/>
    <property type="evidence" value="ECO:0007669"/>
    <property type="project" value="UniProtKB-UniRule"/>
</dbReference>
<dbReference type="PANTHER" id="PTHR20861:SF1">
    <property type="entry name" value="HOMOSERINE KINASE"/>
    <property type="match status" value="1"/>
</dbReference>
<keyword evidence="5 13" id="KW-0028">Amino-acid biosynthesis</keyword>
<dbReference type="InterPro" id="IPR000870">
    <property type="entry name" value="Homoserine_kinase"/>
</dbReference>
<evidence type="ECO:0000256" key="1">
    <source>
        <dbReference type="ARBA" id="ARBA00005015"/>
    </source>
</evidence>
<dbReference type="InterPro" id="IPR036554">
    <property type="entry name" value="GHMP_kinase_C_sf"/>
</dbReference>
<dbReference type="GO" id="GO:0005737">
    <property type="term" value="C:cytoplasm"/>
    <property type="evidence" value="ECO:0007669"/>
    <property type="project" value="UniProtKB-SubCell"/>
</dbReference>
<dbReference type="PRINTS" id="PR00958">
    <property type="entry name" value="HOMSERKINASE"/>
</dbReference>
<keyword evidence="9 13" id="KW-0418">Kinase</keyword>
<reference evidence="16 17" key="1">
    <citation type="submission" date="2017-09" db="EMBL/GenBank/DDBJ databases">
        <title>Large-scale bioinformatics analysis of Bacillus genomes uncovers conserved roles of natural products in bacterial physiology.</title>
        <authorList>
            <consortium name="Agbiome Team Llc"/>
            <person name="Bleich R.M."/>
            <person name="Grubbs K.J."/>
            <person name="Santa Maria K.C."/>
            <person name="Allen S.E."/>
            <person name="Farag S."/>
            <person name="Shank E.A."/>
            <person name="Bowers A."/>
        </authorList>
    </citation>
    <scope>NUCLEOTIDE SEQUENCE [LARGE SCALE GENOMIC DNA]</scope>
    <source>
        <strain evidence="16 17">AFS083043</strain>
    </source>
</reference>
<dbReference type="InterPro" id="IPR020568">
    <property type="entry name" value="Ribosomal_Su5_D2-typ_SF"/>
</dbReference>
<dbReference type="InterPro" id="IPR006204">
    <property type="entry name" value="GHMP_kinase_N_dom"/>
</dbReference>
<dbReference type="GO" id="GO:0009088">
    <property type="term" value="P:threonine biosynthetic process"/>
    <property type="evidence" value="ECO:0007669"/>
    <property type="project" value="UniProtKB-UniRule"/>
</dbReference>
<dbReference type="GO" id="GO:0005524">
    <property type="term" value="F:ATP binding"/>
    <property type="evidence" value="ECO:0007669"/>
    <property type="project" value="UniProtKB-UniRule"/>
</dbReference>
<evidence type="ECO:0000259" key="15">
    <source>
        <dbReference type="Pfam" id="PF08544"/>
    </source>
</evidence>
<keyword evidence="10 13" id="KW-0067">ATP-binding</keyword>
<sequence length="300" mass="32339">MIPFKVRVPASTANVGPGFDSVGIALSLYLEVAVKEKSTHWHVTHSFDSSIPNDEKNLIVSTACKVCPSLTPYIIEVTSNIPLTRGLGSSASAIVAGIELANQLGELHLTTDEKIHLATSFEGHPDNVAASILGGTIIGAMDGNYVSVVRVESKELGVISLIPNEELDTNKSRSVLPETLSFHDAVRASAISNVLVGALCQKKWDVVGEMMGRDRFHEPYRSQLVPLLSSIREYAKRFGAYGTALSGAGPSVFILTPYEKRRDIAEQLGKVFPALQVCELDIDHEGVVVKSEADICVDKL</sequence>
<name>A0A2B0LN50_BACCE</name>
<evidence type="ECO:0000256" key="11">
    <source>
        <dbReference type="ARBA" id="ARBA00049375"/>
    </source>
</evidence>
<dbReference type="Gene3D" id="3.30.70.890">
    <property type="entry name" value="GHMP kinase, C-terminal domain"/>
    <property type="match status" value="1"/>
</dbReference>
<dbReference type="UniPathway" id="UPA00050">
    <property type="reaction ID" value="UER00064"/>
</dbReference>
<dbReference type="InterPro" id="IPR014721">
    <property type="entry name" value="Ribsml_uS5_D2-typ_fold_subgr"/>
</dbReference>
<evidence type="ECO:0000256" key="2">
    <source>
        <dbReference type="ARBA" id="ARBA00007370"/>
    </source>
</evidence>
<evidence type="ECO:0000313" key="17">
    <source>
        <dbReference type="Proteomes" id="UP000242656"/>
    </source>
</evidence>
<comment type="subcellular location">
    <subcellularLocation>
        <location evidence="13">Cytoplasm</location>
    </subcellularLocation>
</comment>
<dbReference type="RefSeq" id="WP_098491764.1">
    <property type="nucleotide sequence ID" value="NZ_NUWN01000065.1"/>
</dbReference>
<dbReference type="PROSITE" id="PS00627">
    <property type="entry name" value="GHMP_KINASES_ATP"/>
    <property type="match status" value="1"/>
</dbReference>
<dbReference type="InterPro" id="IPR006203">
    <property type="entry name" value="GHMP_knse_ATP-bd_CS"/>
</dbReference>
<comment type="pathway">
    <text evidence="1 13">Amino-acid biosynthesis; L-threonine biosynthesis; L-threonine from L-aspartate: step 4/5.</text>
</comment>
<feature type="domain" description="GHMP kinase N-terminal" evidence="14">
    <location>
        <begin position="57"/>
        <end position="135"/>
    </location>
</feature>
<dbReference type="EC" id="2.7.1.39" evidence="3 13"/>
<comment type="caution">
    <text evidence="16">The sequence shown here is derived from an EMBL/GenBank/DDBJ whole genome shotgun (WGS) entry which is preliminary data.</text>
</comment>
<feature type="binding site" evidence="13">
    <location>
        <begin position="82"/>
        <end position="92"/>
    </location>
    <ligand>
        <name>ATP</name>
        <dbReference type="ChEBI" id="CHEBI:30616"/>
    </ligand>
</feature>
<accession>A0A2B0LN50</accession>
<evidence type="ECO:0000259" key="14">
    <source>
        <dbReference type="Pfam" id="PF00288"/>
    </source>
</evidence>
<evidence type="ECO:0000256" key="4">
    <source>
        <dbReference type="ARBA" id="ARBA00017858"/>
    </source>
</evidence>
<evidence type="ECO:0000256" key="10">
    <source>
        <dbReference type="ARBA" id="ARBA00022840"/>
    </source>
</evidence>
<evidence type="ECO:0000256" key="8">
    <source>
        <dbReference type="ARBA" id="ARBA00022741"/>
    </source>
</evidence>
<dbReference type="HAMAP" id="MF_00384">
    <property type="entry name" value="Homoser_kinase"/>
    <property type="match status" value="1"/>
</dbReference>
<dbReference type="Proteomes" id="UP000242656">
    <property type="component" value="Unassembled WGS sequence"/>
</dbReference>